<dbReference type="Proteomes" id="UP000037712">
    <property type="component" value="Unassembled WGS sequence"/>
</dbReference>
<evidence type="ECO:0000313" key="2">
    <source>
        <dbReference type="Proteomes" id="UP000037712"/>
    </source>
</evidence>
<reference evidence="1 2" key="1">
    <citation type="journal article" date="2015" name="Genome Announc.">
        <title>Draft Genome Sequence of Rhodococcus rhodochrous Strain KG-21, a Soil Isolate from Oil Fields of Krishna-Godavari Basin, India.</title>
        <authorList>
            <person name="Dawar C."/>
            <person name="Aggarwal R.K."/>
        </authorList>
    </citation>
    <scope>NUCLEOTIDE SEQUENCE [LARGE SCALE GENOMIC DNA]</scope>
    <source>
        <strain evidence="1 2">KG-21</strain>
    </source>
</reference>
<name>A0A0N0S125_RHORH</name>
<comment type="caution">
    <text evidence="1">The sequence shown here is derived from an EMBL/GenBank/DDBJ whole genome shotgun (WGS) entry which is preliminary data.</text>
</comment>
<organism evidence="1 2">
    <name type="scientific">Rhodococcus rhodochrous KG-21</name>
    <dbReference type="NCBI Taxonomy" id="1441923"/>
    <lineage>
        <taxon>Bacteria</taxon>
        <taxon>Bacillati</taxon>
        <taxon>Actinomycetota</taxon>
        <taxon>Actinomycetes</taxon>
        <taxon>Mycobacteriales</taxon>
        <taxon>Nocardiaceae</taxon>
        <taxon>Rhodococcus</taxon>
    </lineage>
</organism>
<reference evidence="2" key="2">
    <citation type="submission" date="2015-01" db="EMBL/GenBank/DDBJ databases">
        <title>Draft genome sequence of potential hydrocarbon metabolising strain of Rhodococcus rhodochrous.</title>
        <authorList>
            <person name="Aggarwal R.K."/>
            <person name="Dawar C."/>
        </authorList>
    </citation>
    <scope>NUCLEOTIDE SEQUENCE [LARGE SCALE GENOMIC DNA]</scope>
    <source>
        <strain evidence="2">KG-21</strain>
    </source>
</reference>
<dbReference type="AlphaFoldDB" id="A0A0N0S125"/>
<proteinExistence type="predicted"/>
<accession>A0A0N0S125</accession>
<dbReference type="PATRIC" id="fig|1441923.3.peg.2079"/>
<sequence>MTTVRVSKDSGHPGEQAIAIDLCILPQVTANQLRPIATQYAKAIKTSPVAGTTFAVYVANYAYGPDKKVVGEVKLKDGEFKSHLWNGKPSEKAENERWEVVGG</sequence>
<evidence type="ECO:0000313" key="1">
    <source>
        <dbReference type="EMBL" id="KOS56420.1"/>
    </source>
</evidence>
<protein>
    <submittedName>
        <fullName evidence="1">Uncharacterized protein</fullName>
    </submittedName>
</protein>
<dbReference type="EMBL" id="AZYO01000018">
    <property type="protein sequence ID" value="KOS56420.1"/>
    <property type="molecule type" value="Genomic_DNA"/>
</dbReference>
<gene>
    <name evidence="1" type="ORF">Z051_09395</name>
</gene>